<dbReference type="Proteomes" id="UP000054321">
    <property type="component" value="Unassembled WGS sequence"/>
</dbReference>
<protein>
    <submittedName>
        <fullName evidence="2">Uncharacterized protein</fullName>
    </submittedName>
</protein>
<evidence type="ECO:0000256" key="1">
    <source>
        <dbReference type="SAM" id="MobiDB-lite"/>
    </source>
</evidence>
<sequence length="127" mass="14269">MALMATKFLANMLKKSQPNTTTSVKTDGIQSATSSERRDEDKFGTESSFSVLDKERSLETAFIELPVSELFGFDSLGSELITDLQFYSMLEDIVFDDDGSDNSQWDSQCHADRPIDNVNPLLFIDRI</sequence>
<proteinExistence type="predicted"/>
<dbReference type="EMBL" id="KN832870">
    <property type="protein sequence ID" value="KIN08771.1"/>
    <property type="molecule type" value="Genomic_DNA"/>
</dbReference>
<feature type="compositionally biased region" description="Polar residues" evidence="1">
    <location>
        <begin position="17"/>
        <end position="34"/>
    </location>
</feature>
<name>A0A0C3HKL7_OIDMZ</name>
<keyword evidence="3" id="KW-1185">Reference proteome</keyword>
<feature type="region of interest" description="Disordered" evidence="1">
    <location>
        <begin position="17"/>
        <end position="46"/>
    </location>
</feature>
<dbReference type="HOGENOM" id="CLU_1971179_0_0_1"/>
<reference evidence="3" key="2">
    <citation type="submission" date="2015-01" db="EMBL/GenBank/DDBJ databases">
        <title>Evolutionary Origins and Diversification of the Mycorrhizal Mutualists.</title>
        <authorList>
            <consortium name="DOE Joint Genome Institute"/>
            <consortium name="Mycorrhizal Genomics Consortium"/>
            <person name="Kohler A."/>
            <person name="Kuo A."/>
            <person name="Nagy L.G."/>
            <person name="Floudas D."/>
            <person name="Copeland A."/>
            <person name="Barry K.W."/>
            <person name="Cichocki N."/>
            <person name="Veneault-Fourrey C."/>
            <person name="LaButti K."/>
            <person name="Lindquist E.A."/>
            <person name="Lipzen A."/>
            <person name="Lundell T."/>
            <person name="Morin E."/>
            <person name="Murat C."/>
            <person name="Riley R."/>
            <person name="Ohm R."/>
            <person name="Sun H."/>
            <person name="Tunlid A."/>
            <person name="Henrissat B."/>
            <person name="Grigoriev I.V."/>
            <person name="Hibbett D.S."/>
            <person name="Martin F."/>
        </authorList>
    </citation>
    <scope>NUCLEOTIDE SEQUENCE [LARGE SCALE GENOMIC DNA]</scope>
    <source>
        <strain evidence="3">Zn</strain>
    </source>
</reference>
<organism evidence="2 3">
    <name type="scientific">Oidiodendron maius (strain Zn)</name>
    <dbReference type="NCBI Taxonomy" id="913774"/>
    <lineage>
        <taxon>Eukaryota</taxon>
        <taxon>Fungi</taxon>
        <taxon>Dikarya</taxon>
        <taxon>Ascomycota</taxon>
        <taxon>Pezizomycotina</taxon>
        <taxon>Leotiomycetes</taxon>
        <taxon>Leotiomycetes incertae sedis</taxon>
        <taxon>Myxotrichaceae</taxon>
        <taxon>Oidiodendron</taxon>
    </lineage>
</organism>
<evidence type="ECO:0000313" key="2">
    <source>
        <dbReference type="EMBL" id="KIN08771.1"/>
    </source>
</evidence>
<dbReference type="AlphaFoldDB" id="A0A0C3HKL7"/>
<reference evidence="2 3" key="1">
    <citation type="submission" date="2014-04" db="EMBL/GenBank/DDBJ databases">
        <authorList>
            <consortium name="DOE Joint Genome Institute"/>
            <person name="Kuo A."/>
            <person name="Martino E."/>
            <person name="Perotto S."/>
            <person name="Kohler A."/>
            <person name="Nagy L.G."/>
            <person name="Floudas D."/>
            <person name="Copeland A."/>
            <person name="Barry K.W."/>
            <person name="Cichocki N."/>
            <person name="Veneault-Fourrey C."/>
            <person name="LaButti K."/>
            <person name="Lindquist E.A."/>
            <person name="Lipzen A."/>
            <person name="Lundell T."/>
            <person name="Morin E."/>
            <person name="Murat C."/>
            <person name="Sun H."/>
            <person name="Tunlid A."/>
            <person name="Henrissat B."/>
            <person name="Grigoriev I.V."/>
            <person name="Hibbett D.S."/>
            <person name="Martin F."/>
            <person name="Nordberg H.P."/>
            <person name="Cantor M.N."/>
            <person name="Hua S.X."/>
        </authorList>
    </citation>
    <scope>NUCLEOTIDE SEQUENCE [LARGE SCALE GENOMIC DNA]</scope>
    <source>
        <strain evidence="2 3">Zn</strain>
    </source>
</reference>
<evidence type="ECO:0000313" key="3">
    <source>
        <dbReference type="Proteomes" id="UP000054321"/>
    </source>
</evidence>
<gene>
    <name evidence="2" type="ORF">OIDMADRAFT_48614</name>
</gene>
<feature type="compositionally biased region" description="Basic and acidic residues" evidence="1">
    <location>
        <begin position="35"/>
        <end position="44"/>
    </location>
</feature>
<dbReference type="InParanoid" id="A0A0C3HKL7"/>
<accession>A0A0C3HKL7</accession>